<dbReference type="InterPro" id="IPR003660">
    <property type="entry name" value="HAMP_dom"/>
</dbReference>
<dbReference type="InterPro" id="IPR003594">
    <property type="entry name" value="HATPase_dom"/>
</dbReference>
<dbReference type="eggNOG" id="COG3850">
    <property type="taxonomic scope" value="Bacteria"/>
</dbReference>
<feature type="transmembrane region" description="Helical" evidence="15">
    <location>
        <begin position="149"/>
        <end position="172"/>
    </location>
</feature>
<evidence type="ECO:0000256" key="13">
    <source>
        <dbReference type="ARBA" id="ARBA00023136"/>
    </source>
</evidence>
<evidence type="ECO:0000313" key="19">
    <source>
        <dbReference type="Proteomes" id="UP000006683"/>
    </source>
</evidence>
<dbReference type="SMART" id="SM00304">
    <property type="entry name" value="HAMP"/>
    <property type="match status" value="1"/>
</dbReference>
<dbReference type="Gene3D" id="3.30.565.10">
    <property type="entry name" value="Histidine kinase-like ATPase, C-terminal domain"/>
    <property type="match status" value="1"/>
</dbReference>
<evidence type="ECO:0000256" key="1">
    <source>
        <dbReference type="ARBA" id="ARBA00000085"/>
    </source>
</evidence>
<dbReference type="InterPro" id="IPR029095">
    <property type="entry name" value="NarX-like_N"/>
</dbReference>
<keyword evidence="19" id="KW-1185">Reference proteome</keyword>
<dbReference type="SUPFAM" id="SSF55874">
    <property type="entry name" value="ATPase domain of HSP90 chaperone/DNA topoisomerase II/histidine kinase"/>
    <property type="match status" value="1"/>
</dbReference>
<dbReference type="InterPro" id="IPR011712">
    <property type="entry name" value="Sig_transdc_His_kin_sub3_dim/P"/>
</dbReference>
<evidence type="ECO:0000256" key="14">
    <source>
        <dbReference type="PIRNR" id="PIRNR003167"/>
    </source>
</evidence>
<dbReference type="Gene3D" id="6.10.340.10">
    <property type="match status" value="1"/>
</dbReference>
<dbReference type="CDD" id="cd16917">
    <property type="entry name" value="HATPase_UhpB-NarQ-NarX-like"/>
    <property type="match status" value="1"/>
</dbReference>
<dbReference type="PROSITE" id="PS50885">
    <property type="entry name" value="HAMP"/>
    <property type="match status" value="1"/>
</dbReference>
<dbReference type="GO" id="GO:0005886">
    <property type="term" value="C:plasma membrane"/>
    <property type="evidence" value="ECO:0007669"/>
    <property type="project" value="UniProtKB-SubCell"/>
</dbReference>
<dbReference type="PANTHER" id="PTHR24421:SF10">
    <property type="entry name" value="NITRATE_NITRITE SENSOR PROTEIN NARQ"/>
    <property type="match status" value="1"/>
</dbReference>
<dbReference type="SMART" id="SM00387">
    <property type="entry name" value="HATPase_c"/>
    <property type="match status" value="1"/>
</dbReference>
<dbReference type="InterPro" id="IPR005467">
    <property type="entry name" value="His_kinase_dom"/>
</dbReference>
<evidence type="ECO:0000256" key="7">
    <source>
        <dbReference type="ARBA" id="ARBA00022692"/>
    </source>
</evidence>
<keyword evidence="9 14" id="KW-0418">Kinase</keyword>
<keyword evidence="13 14" id="KW-0472">Membrane</keyword>
<dbReference type="Proteomes" id="UP000006683">
    <property type="component" value="Chromosome"/>
</dbReference>
<keyword evidence="11 15" id="KW-1133">Transmembrane helix</keyword>
<keyword evidence="7 15" id="KW-0812">Transmembrane</keyword>
<dbReference type="InterPro" id="IPR016380">
    <property type="entry name" value="Sig_transdc_His_kin_NarX/NarQ"/>
</dbReference>
<dbReference type="OrthoDB" id="9811306at2"/>
<evidence type="ECO:0000256" key="8">
    <source>
        <dbReference type="ARBA" id="ARBA00022741"/>
    </source>
</evidence>
<keyword evidence="6 14" id="KW-0808">Transferase</keyword>
<protein>
    <recommendedName>
        <fullName evidence="14">Sensor protein</fullName>
        <ecNumber evidence="14">2.7.13.3</ecNumber>
    </recommendedName>
</protein>
<sequence length="560" mass="62643">MARTTRLTTSVIHTMLLVTLLFCLQGGISLITALYSTGDAQAINDSGSLRMRSYQLLFLANSEGRHLEQKLEEFETILYSPALARSEAWYMPAASGHTYRLVKERWTLMKEYAQEGNSRRYVREVKRFVDEIDAFVDSLEKFSALKLRVLMISQILTLALMGALTVYALFFVRRQFAQPLERLERGAEAIAARNFAFTPQPSRYRELNTLGQTLASTARDLDTLYQQLESKVVSQDLALRQAHERLTFLYDAAQTLSSTGLESSVLTRLMTALQQHLDADGVCLQLDGERPLCLGCNEGEPARASLNEGGDALGEIRLYPADRADRDLLKNFALLLGRAVQQHRDLLMQERLGLMEERAVIARELHDSLGQLLAYMKIQLTLLNRATQAGSPEGIEEARQALKVSVDNAYRQLRELLATFRLKVEAPDLPSALECILNELEERSDATLTLDYRLPPMTLSATQQVHLLQLMREAVVNAIKHAGAGHIQLRCMAEDDKLVMSVEDDGIGMTTPDNPENHFGLNIMQERARQMGGTLRIDQSPLGGVRVQVAVTIPSEDSHG</sequence>
<dbReference type="InterPro" id="IPR050482">
    <property type="entry name" value="Sensor_HK_TwoCompSys"/>
</dbReference>
<dbReference type="GO" id="GO:0000155">
    <property type="term" value="F:phosphorelay sensor kinase activity"/>
    <property type="evidence" value="ECO:0007669"/>
    <property type="project" value="UniProtKB-UniRule"/>
</dbReference>
<proteinExistence type="predicted"/>
<dbReference type="PIRSF" id="PIRSF003167">
    <property type="entry name" value="STHK_NarX/NarQ"/>
    <property type="match status" value="1"/>
</dbReference>
<accession>E1SLN1</accession>
<evidence type="ECO:0000256" key="9">
    <source>
        <dbReference type="ARBA" id="ARBA00022777"/>
    </source>
</evidence>
<keyword evidence="12 14" id="KW-0902">Two-component regulatory system</keyword>
<dbReference type="GO" id="GO:0046983">
    <property type="term" value="F:protein dimerization activity"/>
    <property type="evidence" value="ECO:0007669"/>
    <property type="project" value="UniProtKB-UniRule"/>
</dbReference>
<evidence type="ECO:0000313" key="18">
    <source>
        <dbReference type="EMBL" id="ADN77582.1"/>
    </source>
</evidence>
<feature type="domain" description="Histidine kinase" evidence="16">
    <location>
        <begin position="360"/>
        <end position="555"/>
    </location>
</feature>
<dbReference type="EC" id="2.7.13.3" evidence="14"/>
<dbReference type="Pfam" id="PF07730">
    <property type="entry name" value="HisKA_3"/>
    <property type="match status" value="1"/>
</dbReference>
<dbReference type="InterPro" id="IPR036890">
    <property type="entry name" value="HATPase_C_sf"/>
</dbReference>
<organism evidence="18 19">
    <name type="scientific">Ferrimonas balearica (strain DSM 9799 / CCM 4581 / KCTC 23876 / PAT)</name>
    <dbReference type="NCBI Taxonomy" id="550540"/>
    <lineage>
        <taxon>Bacteria</taxon>
        <taxon>Pseudomonadati</taxon>
        <taxon>Pseudomonadota</taxon>
        <taxon>Gammaproteobacteria</taxon>
        <taxon>Alteromonadales</taxon>
        <taxon>Ferrimonadaceae</taxon>
        <taxon>Ferrimonas</taxon>
    </lineage>
</organism>
<dbReference type="PROSITE" id="PS50109">
    <property type="entry name" value="HIS_KIN"/>
    <property type="match status" value="1"/>
</dbReference>
<dbReference type="HOGENOM" id="CLU_000445_20_10_6"/>
<dbReference type="RefSeq" id="WP_013346888.1">
    <property type="nucleotide sequence ID" value="NC_014541.1"/>
</dbReference>
<dbReference type="AlphaFoldDB" id="E1SLN1"/>
<evidence type="ECO:0000256" key="2">
    <source>
        <dbReference type="ARBA" id="ARBA00004429"/>
    </source>
</evidence>
<name>E1SLN1_FERBD</name>
<dbReference type="Gene3D" id="1.20.5.1930">
    <property type="match status" value="1"/>
</dbReference>
<keyword evidence="3 14" id="KW-1003">Cell membrane</keyword>
<dbReference type="EMBL" id="CP002209">
    <property type="protein sequence ID" value="ADN77582.1"/>
    <property type="molecule type" value="Genomic_DNA"/>
</dbReference>
<gene>
    <name evidence="18" type="ordered locus">Fbal_3384</name>
</gene>
<dbReference type="InterPro" id="IPR042295">
    <property type="entry name" value="NarX-like_N_sf"/>
</dbReference>
<evidence type="ECO:0000256" key="15">
    <source>
        <dbReference type="SAM" id="Phobius"/>
    </source>
</evidence>
<evidence type="ECO:0000256" key="4">
    <source>
        <dbReference type="ARBA" id="ARBA00022519"/>
    </source>
</evidence>
<comment type="catalytic activity">
    <reaction evidence="1 14">
        <text>ATP + protein L-histidine = ADP + protein N-phospho-L-histidine.</text>
        <dbReference type="EC" id="2.7.13.3"/>
    </reaction>
</comment>
<evidence type="ECO:0000256" key="5">
    <source>
        <dbReference type="ARBA" id="ARBA00022553"/>
    </source>
</evidence>
<evidence type="ECO:0000259" key="16">
    <source>
        <dbReference type="PROSITE" id="PS50109"/>
    </source>
</evidence>
<dbReference type="Pfam" id="PF13675">
    <property type="entry name" value="PilJ"/>
    <property type="match status" value="1"/>
</dbReference>
<keyword evidence="8 14" id="KW-0547">Nucleotide-binding</keyword>
<dbReference type="GO" id="GO:0005524">
    <property type="term" value="F:ATP binding"/>
    <property type="evidence" value="ECO:0007669"/>
    <property type="project" value="UniProtKB-UniRule"/>
</dbReference>
<dbReference type="Pfam" id="PF02518">
    <property type="entry name" value="HATPase_c"/>
    <property type="match status" value="1"/>
</dbReference>
<keyword evidence="10 14" id="KW-0067">ATP-binding</keyword>
<dbReference type="CDD" id="cd22899">
    <property type="entry name" value="NarQ_sensor"/>
    <property type="match status" value="1"/>
</dbReference>
<evidence type="ECO:0000256" key="10">
    <source>
        <dbReference type="ARBA" id="ARBA00022840"/>
    </source>
</evidence>
<evidence type="ECO:0000259" key="17">
    <source>
        <dbReference type="PROSITE" id="PS50885"/>
    </source>
</evidence>
<evidence type="ECO:0000256" key="12">
    <source>
        <dbReference type="ARBA" id="ARBA00023012"/>
    </source>
</evidence>
<dbReference type="GeneID" id="67183599"/>
<keyword evidence="5" id="KW-0597">Phosphoprotein</keyword>
<evidence type="ECO:0000256" key="6">
    <source>
        <dbReference type="ARBA" id="ARBA00022679"/>
    </source>
</evidence>
<evidence type="ECO:0000256" key="3">
    <source>
        <dbReference type="ARBA" id="ARBA00022475"/>
    </source>
</evidence>
<feature type="domain" description="HAMP" evidence="17">
    <location>
        <begin position="174"/>
        <end position="226"/>
    </location>
</feature>
<keyword evidence="4 14" id="KW-0997">Cell inner membrane</keyword>
<comment type="subcellular location">
    <subcellularLocation>
        <location evidence="2">Cell inner membrane</location>
        <topology evidence="2">Multi-pass membrane protein</topology>
    </subcellularLocation>
</comment>
<dbReference type="Gene3D" id="1.20.120.960">
    <property type="entry name" value="Histidine kinase NarX, sensor domain"/>
    <property type="match status" value="1"/>
</dbReference>
<dbReference type="PANTHER" id="PTHR24421">
    <property type="entry name" value="NITRATE/NITRITE SENSOR PROTEIN NARX-RELATED"/>
    <property type="match status" value="1"/>
</dbReference>
<reference evidence="18 19" key="1">
    <citation type="journal article" date="2010" name="Stand. Genomic Sci.">
        <title>Complete genome sequence of Ferrimonas balearica type strain (PAT).</title>
        <authorList>
            <person name="Nolan M."/>
            <person name="Sikorski J."/>
            <person name="Davenport K."/>
            <person name="Lucas S."/>
            <person name="Glavina Del Rio T."/>
            <person name="Tice H."/>
            <person name="Cheng J."/>
            <person name="Goodwin L."/>
            <person name="Pitluck S."/>
            <person name="Liolios K."/>
            <person name="Ivanova N."/>
            <person name="Mavromatis K."/>
            <person name="Ovchinnikova G."/>
            <person name="Pati A."/>
            <person name="Chen A."/>
            <person name="Palaniappan K."/>
            <person name="Land M."/>
            <person name="Hauser L."/>
            <person name="Chang Y."/>
            <person name="Jeffries C."/>
            <person name="Tapia R."/>
            <person name="Brettin T."/>
            <person name="Detter J."/>
            <person name="Han C."/>
            <person name="Yasawong M."/>
            <person name="Rohde M."/>
            <person name="Tindall B."/>
            <person name="Goker M."/>
            <person name="Woyke T."/>
            <person name="Bristow J."/>
            <person name="Eisen J."/>
            <person name="Markowitz V."/>
            <person name="Hugenholtz P."/>
            <person name="Kyrpides N."/>
            <person name="Klenk H."/>
            <person name="Lapidus A."/>
        </authorList>
    </citation>
    <scope>NUCLEOTIDE SEQUENCE [LARGE SCALE GENOMIC DNA]</scope>
    <source>
        <strain evidence="19">DSM 9799 / CCM 4581 / KCTC 23876 / PAT</strain>
    </source>
</reference>
<dbReference type="KEGG" id="fbl:Fbal_3384"/>
<dbReference type="STRING" id="550540.Fbal_3384"/>
<evidence type="ECO:0000256" key="11">
    <source>
        <dbReference type="ARBA" id="ARBA00022989"/>
    </source>
</evidence>